<feature type="transmembrane region" description="Helical" evidence="8">
    <location>
        <begin position="340"/>
        <end position="361"/>
    </location>
</feature>
<evidence type="ECO:0000256" key="6">
    <source>
        <dbReference type="ARBA" id="ARBA00022989"/>
    </source>
</evidence>
<dbReference type="InterPro" id="IPR050297">
    <property type="entry name" value="LipidA_mod_glycosyltrf_83"/>
</dbReference>
<keyword evidence="6 8" id="KW-1133">Transmembrane helix</keyword>
<dbReference type="STRING" id="1802055.A3A74_08010"/>
<accession>A0A1F7IG98</accession>
<evidence type="ECO:0000256" key="1">
    <source>
        <dbReference type="ARBA" id="ARBA00004651"/>
    </source>
</evidence>
<dbReference type="Proteomes" id="UP000179270">
    <property type="component" value="Unassembled WGS sequence"/>
</dbReference>
<dbReference type="GO" id="GO:0005886">
    <property type="term" value="C:plasma membrane"/>
    <property type="evidence" value="ECO:0007669"/>
    <property type="project" value="UniProtKB-SubCell"/>
</dbReference>
<feature type="transmembrane region" description="Helical" evidence="8">
    <location>
        <begin position="133"/>
        <end position="153"/>
    </location>
</feature>
<evidence type="ECO:0000256" key="3">
    <source>
        <dbReference type="ARBA" id="ARBA00022676"/>
    </source>
</evidence>
<evidence type="ECO:0000256" key="5">
    <source>
        <dbReference type="ARBA" id="ARBA00022692"/>
    </source>
</evidence>
<comment type="caution">
    <text evidence="10">The sequence shown here is derived from an EMBL/GenBank/DDBJ whole genome shotgun (WGS) entry which is preliminary data.</text>
</comment>
<keyword evidence="3" id="KW-0328">Glycosyltransferase</keyword>
<feature type="transmembrane region" description="Helical" evidence="8">
    <location>
        <begin position="105"/>
        <end position="127"/>
    </location>
</feature>
<evidence type="ECO:0000259" key="9">
    <source>
        <dbReference type="Pfam" id="PF13231"/>
    </source>
</evidence>
<dbReference type="PANTHER" id="PTHR33908">
    <property type="entry name" value="MANNOSYLTRANSFERASE YKCB-RELATED"/>
    <property type="match status" value="1"/>
</dbReference>
<evidence type="ECO:0000256" key="8">
    <source>
        <dbReference type="SAM" id="Phobius"/>
    </source>
</evidence>
<evidence type="ECO:0000256" key="7">
    <source>
        <dbReference type="ARBA" id="ARBA00023136"/>
    </source>
</evidence>
<proteinExistence type="predicted"/>
<dbReference type="GO" id="GO:0016763">
    <property type="term" value="F:pentosyltransferase activity"/>
    <property type="evidence" value="ECO:0007669"/>
    <property type="project" value="TreeGrafter"/>
</dbReference>
<name>A0A1F7IG98_9BACT</name>
<feature type="transmembrane region" description="Helical" evidence="8">
    <location>
        <begin position="189"/>
        <end position="218"/>
    </location>
</feature>
<dbReference type="Pfam" id="PF13231">
    <property type="entry name" value="PMT_2"/>
    <property type="match status" value="1"/>
</dbReference>
<dbReference type="InterPro" id="IPR038731">
    <property type="entry name" value="RgtA/B/C-like"/>
</dbReference>
<sequence>MKKQNFQYRDFIILSSILLLAFVFRLYKINSPLADLHSWRQSDTAAVARNFTRDGIDLLHPKYDDLSGREAGKENPEGYRMVEFPIYNSLFAISYRLMPNFSLDIHGRLVSIFFSLIIIGIIYYLLFKETGSRLAAIMGSFVYSVFPFFVFFSRVILPETTAVGLTFLSILFLYLYTDKDISRLKEITYLTLSLIFFALGLLVKPTIIFYALVLAYLFFRKRGFKTFKNLDAYLYFILTFVPFILWRQYIKNFPEGIPASDWLITSVNTYQGLKTIFLRPAFFRWIFFERLNHMILGGYMSVFLLLGILRKKSKYFFHSFLIGIILYLFIFEGGNVQHEYYQTMILPTIAIFIGLGIDFLWSIRKNLISPLSMIIITTIIFSASFFFSYYTIREFYSVPNDLTTIAKIIKTITGPTDKIITDRLGDTTLLYLADRKGWPAYSENLDYLKAKGYKYFITASKDLILEFKSGKTHKVVFENDQFSIFSL</sequence>
<dbReference type="AlphaFoldDB" id="A0A1F7IG98"/>
<feature type="transmembrane region" description="Helical" evidence="8">
    <location>
        <begin position="373"/>
        <end position="392"/>
    </location>
</feature>
<keyword evidence="2" id="KW-1003">Cell membrane</keyword>
<feature type="domain" description="Glycosyltransferase RgtA/B/C/D-like" evidence="9">
    <location>
        <begin position="92"/>
        <end position="246"/>
    </location>
</feature>
<keyword evidence="7 8" id="KW-0472">Membrane</keyword>
<protein>
    <recommendedName>
        <fullName evidence="9">Glycosyltransferase RgtA/B/C/D-like domain-containing protein</fullName>
    </recommendedName>
</protein>
<reference evidence="10 11" key="1">
    <citation type="journal article" date="2016" name="Nat. Commun.">
        <title>Thousands of microbial genomes shed light on interconnected biogeochemical processes in an aquifer system.</title>
        <authorList>
            <person name="Anantharaman K."/>
            <person name="Brown C.T."/>
            <person name="Hug L.A."/>
            <person name="Sharon I."/>
            <person name="Castelle C.J."/>
            <person name="Probst A.J."/>
            <person name="Thomas B.C."/>
            <person name="Singh A."/>
            <person name="Wilkins M.J."/>
            <person name="Karaoz U."/>
            <person name="Brodie E.L."/>
            <person name="Williams K.H."/>
            <person name="Hubbard S.S."/>
            <person name="Banfield J.F."/>
        </authorList>
    </citation>
    <scope>NUCLEOTIDE SEQUENCE [LARGE SCALE GENOMIC DNA]</scope>
</reference>
<organism evidence="10 11">
    <name type="scientific">Candidatus Roizmanbacteria bacterium RIFCSPLOWO2_01_FULL_35_13</name>
    <dbReference type="NCBI Taxonomy" id="1802055"/>
    <lineage>
        <taxon>Bacteria</taxon>
        <taxon>Candidatus Roizmaniibacteriota</taxon>
    </lineage>
</organism>
<evidence type="ECO:0000256" key="2">
    <source>
        <dbReference type="ARBA" id="ARBA00022475"/>
    </source>
</evidence>
<keyword evidence="5 8" id="KW-0812">Transmembrane</keyword>
<feature type="transmembrane region" description="Helical" evidence="8">
    <location>
        <begin position="6"/>
        <end position="27"/>
    </location>
</feature>
<feature type="transmembrane region" description="Helical" evidence="8">
    <location>
        <begin position="291"/>
        <end position="309"/>
    </location>
</feature>
<gene>
    <name evidence="10" type="ORF">A3A74_08010</name>
</gene>
<comment type="subcellular location">
    <subcellularLocation>
        <location evidence="1">Cell membrane</location>
        <topology evidence="1">Multi-pass membrane protein</topology>
    </subcellularLocation>
</comment>
<evidence type="ECO:0000313" key="10">
    <source>
        <dbReference type="EMBL" id="OGK42370.1"/>
    </source>
</evidence>
<dbReference type="GO" id="GO:0009103">
    <property type="term" value="P:lipopolysaccharide biosynthetic process"/>
    <property type="evidence" value="ECO:0007669"/>
    <property type="project" value="UniProtKB-ARBA"/>
</dbReference>
<evidence type="ECO:0000256" key="4">
    <source>
        <dbReference type="ARBA" id="ARBA00022679"/>
    </source>
</evidence>
<feature type="transmembrane region" description="Helical" evidence="8">
    <location>
        <begin position="230"/>
        <end position="250"/>
    </location>
</feature>
<dbReference type="PANTHER" id="PTHR33908:SF11">
    <property type="entry name" value="MEMBRANE PROTEIN"/>
    <property type="match status" value="1"/>
</dbReference>
<evidence type="ECO:0000313" key="11">
    <source>
        <dbReference type="Proteomes" id="UP000179270"/>
    </source>
</evidence>
<feature type="transmembrane region" description="Helical" evidence="8">
    <location>
        <begin position="316"/>
        <end position="334"/>
    </location>
</feature>
<dbReference type="EMBL" id="MGAF01000008">
    <property type="protein sequence ID" value="OGK42370.1"/>
    <property type="molecule type" value="Genomic_DNA"/>
</dbReference>
<keyword evidence="4" id="KW-0808">Transferase</keyword>